<dbReference type="InterPro" id="IPR025602">
    <property type="entry name" value="BCP1_family"/>
</dbReference>
<dbReference type="Pfam" id="PF13862">
    <property type="entry name" value="BCCIP"/>
    <property type="match status" value="1"/>
</dbReference>
<accession>A0A9N9Q8I8</accession>
<dbReference type="EMBL" id="OU892277">
    <property type="protein sequence ID" value="CAG9760059.1"/>
    <property type="molecule type" value="Genomic_DNA"/>
</dbReference>
<dbReference type="Proteomes" id="UP001152799">
    <property type="component" value="Chromosome 1"/>
</dbReference>
<protein>
    <recommendedName>
        <fullName evidence="4">Protein BCCIP homolog</fullName>
    </recommendedName>
</protein>
<evidence type="ECO:0000313" key="3">
    <source>
        <dbReference type="Proteomes" id="UP001152799"/>
    </source>
</evidence>
<dbReference type="PANTHER" id="PTHR13261">
    <property type="entry name" value="BRCA2 AND CDKN1A INTERACTING PROTEIN"/>
    <property type="match status" value="1"/>
</dbReference>
<sequence length="275" mass="32141">MATPSKKPKKNETETLEFVNEPVSEEYKYELIPESFDYRFLGSDYSHGIKELLQQLFLKSDIDLGQLTDMLIGQIGIGSLIIKDLSEESMAVYDENTVFAVTSVLNLTADKENFCIKQLYSLLERLTAQHAREKDKEAITKILQQNYKIGFLIHERLVNIPRDVSVPMFHALRNDIDEVKKTNDAYDFDYLIIISKTIRPKVGRRRQIFTNQEEQLFYRKAKWTFDFNVEDESDFVFADWLPKEKQWVPFRRVTIFKASVFRDIVDTQNNGNASP</sequence>
<reference evidence="2" key="1">
    <citation type="submission" date="2022-01" db="EMBL/GenBank/DDBJ databases">
        <authorList>
            <person name="King R."/>
        </authorList>
    </citation>
    <scope>NUCLEOTIDE SEQUENCE</scope>
</reference>
<organism evidence="2 3">
    <name type="scientific">Ceutorhynchus assimilis</name>
    <name type="common">cabbage seed weevil</name>
    <dbReference type="NCBI Taxonomy" id="467358"/>
    <lineage>
        <taxon>Eukaryota</taxon>
        <taxon>Metazoa</taxon>
        <taxon>Ecdysozoa</taxon>
        <taxon>Arthropoda</taxon>
        <taxon>Hexapoda</taxon>
        <taxon>Insecta</taxon>
        <taxon>Pterygota</taxon>
        <taxon>Neoptera</taxon>
        <taxon>Endopterygota</taxon>
        <taxon>Coleoptera</taxon>
        <taxon>Polyphaga</taxon>
        <taxon>Cucujiformia</taxon>
        <taxon>Curculionidae</taxon>
        <taxon>Ceutorhynchinae</taxon>
        <taxon>Ceutorhynchus</taxon>
    </lineage>
</organism>
<evidence type="ECO:0000256" key="1">
    <source>
        <dbReference type="ARBA" id="ARBA00006781"/>
    </source>
</evidence>
<name>A0A9N9Q8I8_9CUCU</name>
<keyword evidence="3" id="KW-1185">Reference proteome</keyword>
<comment type="similarity">
    <text evidence="1">Belongs to the BCP1 family.</text>
</comment>
<dbReference type="OrthoDB" id="27543at2759"/>
<dbReference type="GO" id="GO:0005634">
    <property type="term" value="C:nucleus"/>
    <property type="evidence" value="ECO:0007669"/>
    <property type="project" value="TreeGrafter"/>
</dbReference>
<proteinExistence type="inferred from homology"/>
<evidence type="ECO:0000313" key="2">
    <source>
        <dbReference type="EMBL" id="CAG9760059.1"/>
    </source>
</evidence>
<gene>
    <name evidence="2" type="ORF">CEUTPL_LOCUS795</name>
</gene>
<dbReference type="AlphaFoldDB" id="A0A9N9Q8I8"/>
<dbReference type="PANTHER" id="PTHR13261:SF0">
    <property type="entry name" value="BRCA2 AND CDKN1A-INTERACTING PROTEIN"/>
    <property type="match status" value="1"/>
</dbReference>
<evidence type="ECO:0008006" key="4">
    <source>
        <dbReference type="Google" id="ProtNLM"/>
    </source>
</evidence>